<dbReference type="SMART" id="SM00255">
    <property type="entry name" value="TIR"/>
    <property type="match status" value="1"/>
</dbReference>
<feature type="compositionally biased region" description="Basic and acidic residues" evidence="19">
    <location>
        <begin position="1"/>
        <end position="16"/>
    </location>
</feature>
<dbReference type="EMBL" id="JAUYZG010000006">
    <property type="protein sequence ID" value="KAK2904667.1"/>
    <property type="molecule type" value="Genomic_DNA"/>
</dbReference>
<dbReference type="CDD" id="cd03670">
    <property type="entry name" value="NUDIX_ADPRase_Nudt9"/>
    <property type="match status" value="1"/>
</dbReference>
<dbReference type="Pfam" id="PF18139">
    <property type="entry name" value="LSDAT_euk"/>
    <property type="match status" value="1"/>
</dbReference>
<dbReference type="InterPro" id="IPR005821">
    <property type="entry name" value="Ion_trans_dom"/>
</dbReference>
<evidence type="ECO:0000256" key="10">
    <source>
        <dbReference type="ARBA" id="ARBA00022837"/>
    </source>
</evidence>
<dbReference type="GO" id="GO:0099604">
    <property type="term" value="F:ligand-gated calcium channel activity"/>
    <property type="evidence" value="ECO:0007669"/>
    <property type="project" value="TreeGrafter"/>
</dbReference>
<evidence type="ECO:0000259" key="22">
    <source>
        <dbReference type="PROSITE" id="PS50835"/>
    </source>
</evidence>
<reference evidence="23" key="1">
    <citation type="submission" date="2023-08" db="EMBL/GenBank/DDBJ databases">
        <title>Chromosome-level Genome Assembly of mud carp (Cirrhinus molitorella).</title>
        <authorList>
            <person name="Liu H."/>
        </authorList>
    </citation>
    <scope>NUCLEOTIDE SEQUENCE</scope>
    <source>
        <strain evidence="23">Prfri</strain>
        <tissue evidence="23">Muscle</tissue>
    </source>
</reference>
<evidence type="ECO:0000259" key="21">
    <source>
        <dbReference type="PROSITE" id="PS50104"/>
    </source>
</evidence>
<comment type="similarity">
    <text evidence="3">Belongs to the interleukin-1 receptor family.</text>
</comment>
<protein>
    <recommendedName>
        <fullName evidence="18">Transient receptor potential cation channel subfamily M member 2</fullName>
    </recommendedName>
</protein>
<keyword evidence="6" id="KW-0109">Calcium transport</keyword>
<comment type="caution">
    <text evidence="23">The sequence shown here is derived from an EMBL/GenBank/DDBJ whole genome shotgun (WGS) entry which is preliminary data.</text>
</comment>
<feature type="compositionally biased region" description="Basic and acidic residues" evidence="19">
    <location>
        <begin position="68"/>
        <end position="83"/>
    </location>
</feature>
<dbReference type="SUPFAM" id="SSF55811">
    <property type="entry name" value="Nudix"/>
    <property type="match status" value="1"/>
</dbReference>
<feature type="domain" description="Ig-like" evidence="22">
    <location>
        <begin position="491"/>
        <end position="589"/>
    </location>
</feature>
<dbReference type="FunFam" id="3.40.50.10140:FF:000009">
    <property type="entry name" value="X-linked interleukin-1 receptor accessory protein-like 1"/>
    <property type="match status" value="1"/>
</dbReference>
<evidence type="ECO:0000256" key="14">
    <source>
        <dbReference type="ARBA" id="ARBA00023157"/>
    </source>
</evidence>
<evidence type="ECO:0000256" key="15">
    <source>
        <dbReference type="ARBA" id="ARBA00023303"/>
    </source>
</evidence>
<feature type="transmembrane region" description="Helical" evidence="20">
    <location>
        <begin position="1903"/>
        <end position="1923"/>
    </location>
</feature>
<feature type="region of interest" description="Disordered" evidence="19">
    <location>
        <begin position="2028"/>
        <end position="2066"/>
    </location>
</feature>
<evidence type="ECO:0000256" key="4">
    <source>
        <dbReference type="ARBA" id="ARBA00022448"/>
    </source>
</evidence>
<feature type="region of interest" description="Disordered" evidence="19">
    <location>
        <begin position="36"/>
        <end position="83"/>
    </location>
</feature>
<dbReference type="PANTHER" id="PTHR13800:SF2">
    <property type="entry name" value="TRANSIENT RECEPTOR POTENTIAL CATION CHANNEL SUBFAMILY M MEMBER 2"/>
    <property type="match status" value="1"/>
</dbReference>
<dbReference type="Pfam" id="PF00520">
    <property type="entry name" value="Ion_trans"/>
    <property type="match status" value="1"/>
</dbReference>
<keyword evidence="12" id="KW-0406">Ion transport</keyword>
<keyword evidence="4" id="KW-0813">Transport</keyword>
<comment type="subcellular location">
    <subcellularLocation>
        <location evidence="1">Cell membrane</location>
        <topology evidence="1">Multi-pass membrane protein</topology>
    </subcellularLocation>
</comment>
<dbReference type="GO" id="GO:0046872">
    <property type="term" value="F:metal ion binding"/>
    <property type="evidence" value="ECO:0007669"/>
    <property type="project" value="UniProtKB-KW"/>
</dbReference>
<feature type="region of interest" description="Disordered" evidence="19">
    <location>
        <begin position="99"/>
        <end position="157"/>
    </location>
</feature>
<comment type="catalytic activity">
    <reaction evidence="17">
        <text>Ca(2+)(in) = Ca(2+)(out)</text>
        <dbReference type="Rhea" id="RHEA:29671"/>
        <dbReference type="ChEBI" id="CHEBI:29108"/>
    </reaction>
</comment>
<evidence type="ECO:0000256" key="1">
    <source>
        <dbReference type="ARBA" id="ARBA00004651"/>
    </source>
</evidence>
<organism evidence="23 24">
    <name type="scientific">Cirrhinus molitorella</name>
    <name type="common">mud carp</name>
    <dbReference type="NCBI Taxonomy" id="172907"/>
    <lineage>
        <taxon>Eukaryota</taxon>
        <taxon>Metazoa</taxon>
        <taxon>Chordata</taxon>
        <taxon>Craniata</taxon>
        <taxon>Vertebrata</taxon>
        <taxon>Euteleostomi</taxon>
        <taxon>Actinopterygii</taxon>
        <taxon>Neopterygii</taxon>
        <taxon>Teleostei</taxon>
        <taxon>Ostariophysi</taxon>
        <taxon>Cypriniformes</taxon>
        <taxon>Cyprinidae</taxon>
        <taxon>Labeoninae</taxon>
        <taxon>Labeonini</taxon>
        <taxon>Cirrhinus</taxon>
    </lineage>
</organism>
<feature type="domain" description="TIR" evidence="21">
    <location>
        <begin position="642"/>
        <end position="794"/>
    </location>
</feature>
<dbReference type="PRINTS" id="PR01537">
    <property type="entry name" value="INTRLKN1R1F"/>
</dbReference>
<keyword evidence="13 20" id="KW-0472">Membrane</keyword>
<feature type="transmembrane region" description="Helical" evidence="20">
    <location>
        <begin position="272"/>
        <end position="291"/>
    </location>
</feature>
<dbReference type="PROSITE" id="PS50835">
    <property type="entry name" value="IG_LIKE"/>
    <property type="match status" value="3"/>
</dbReference>
<evidence type="ECO:0000256" key="17">
    <source>
        <dbReference type="ARBA" id="ARBA00036634"/>
    </source>
</evidence>
<accession>A0AA88Q279</accession>
<dbReference type="Gene3D" id="3.40.50.10140">
    <property type="entry name" value="Toll/interleukin-1 receptor homology (TIR) domain"/>
    <property type="match status" value="1"/>
</dbReference>
<dbReference type="FunFam" id="3.90.79.10:FF:000047">
    <property type="entry name" value="Transient receptor potential cation channel subfamily M member 2"/>
    <property type="match status" value="1"/>
</dbReference>
<evidence type="ECO:0000256" key="6">
    <source>
        <dbReference type="ARBA" id="ARBA00022568"/>
    </source>
</evidence>
<keyword evidence="15" id="KW-0407">Ion channel</keyword>
<feature type="region of interest" description="Disordered" evidence="19">
    <location>
        <begin position="169"/>
        <end position="244"/>
    </location>
</feature>
<evidence type="ECO:0000256" key="5">
    <source>
        <dbReference type="ARBA" id="ARBA00022475"/>
    </source>
</evidence>
<keyword evidence="24" id="KW-1185">Reference proteome</keyword>
<dbReference type="InterPro" id="IPR035897">
    <property type="entry name" value="Toll_tir_struct_dom_sf"/>
</dbReference>
<dbReference type="GO" id="GO:0005886">
    <property type="term" value="C:plasma membrane"/>
    <property type="evidence" value="ECO:0007669"/>
    <property type="project" value="UniProtKB-SubCell"/>
</dbReference>
<feature type="transmembrane region" description="Helical" evidence="20">
    <location>
        <begin position="1759"/>
        <end position="1776"/>
    </location>
</feature>
<dbReference type="InterPro" id="IPR050927">
    <property type="entry name" value="TRPM"/>
</dbReference>
<sequence length="2341" mass="266986">MSRSHSEPQHEPDVRSKRLSRLPRYLEDYDVEYRGFQQTYPHPSRLQPEPCDRESEMEGAAGMTPLIRRHETERGRDVTEDRDAQTVIQQLREENRRLKNTIEGMKYSDLSDETDSSRCPLPQPRTHSLCKAAKKQDQIPPVPAPRKNKSPIAQVSKLTFKETENLAVDDKRTELTDEELDSETELSSDLSKMRLQSTPKDRDAQYLSRSKPQPRTGVHTAHGPSYSHDQRHIPPQPPIYHPFISPDFRSRGEADYPLRPHYQSRDFGMKMMMLQIILLLIESVLISSYALNSTVQCERPDMGTTLRVRAGESLYLDCPTLKCSEDTENSSYVWFRNLSTTKQIEQIGTEESERVHYHESVLYILWVNLNDTGQYITQWWYGEDECDEYITDILVHEEFTMDFLYFDKVDQAVSRIDCPVCEFRDASLIWYKNFALIPNQEGTSPLRIRNSSIESEGIYTCVCTWEHNGIKHNSSGSIGLTFEEQTISSPPKFLLPINNSIVIADVGSKLILNCSVFFGLSVCEECFVRWEMNGIRLDGLDGFYKLQQRNKGGTVELDLTIAKVSESDLSSVFRCRTEDSVEIMYAFVTLKSRASVLPVILACICTFFVFLLVGGMVKWFALDLVLFLRPIFIKLYRKEDGKLYDAYVIYQRDNLDATTTKAISDFVNGSLPTVLENYYGFKLFIHGRDDLPGEDCMNLIEERIQLSRRLIIILTASADESSDSPEAYDLQVGLHQALVQGETGVILIQLGQMQDYTHLPLGLQHLLCKNSPLLWRDGKSSPNSRFWKQVRYRMPVSSSCKRSRAKSRSLTASFQQQEMLCVFEEKVHPKDISNIQLGNLATLFQNIEKRCLLASWIKDNIKKKECCFYVENGREGICKCGYPKTEHCDEAIKPEDYMGEQWDRHRHIREVPTDAFGDISFGGLGQKTGKYVRVSSDTSCESLYQLMTKHWKLRSPNLLISVTGGAKNFYIKTHLKDKFRRGLIKVAQTTGAWILTGGTHAGVMKHVGMAVRDYTLSSGLTEGQIVVIGVAPWGAIHNRQPLIHSEGCFPAYYSPDEQGQGRLSCLDINHTHFLLVDDGTHGHYGVEIELRARLEKLISQRSLGNRESGVTIPVVCVVLDGGPGTLNTIYNAMLNHTPCVVLEGSGRLADVIAQVAALPVSKVTLVLINQLMKRFFGQEYKSFTEVEVIDWTKKIQDIIRMPHLLTVFRIDEDKNYDVDVAILQALLKASRSDEHAGRQSWERQLELAVAWNRVDIAESEIFTEESQWTSCDLHPAMFSALVGDKPEFVRLLLENGVCVRKFLEKEDTLCELYAHLPACFFLRKLAKRVQGGKIRRGQEPLPGSKKISLSHVADEVRHLLGSFTQPLYVPSRYKMTKDDVPSKGQIDLPCSGEEWTPDTVWDPGRDLFLWAVVQNNTELAEIGWEQCRDCVAAALAASKILRKLAQESGEDDSEEAKEMRELANHYEKQAIGVFSECHSWDAQRAQKLLIRVSPSWGKTTCLWLALEADAKSFIAHSGVQALLTQIWCGELSIDNPHWKVLVCMVFFPFIYTGFLTFRRDEDIQRQAERTEQQKLAMDSVFSGSSDTKIKRHHRGPSQQSELKPLNCSSRLMSLFTSPQVKFYWNIASYFGFLWLFAVVLMIDFQNYPSWRELLLYVWLTSLVCEEVRQFYHDFDGSGFRRKAKMYISDLWNILDVLSIILFIAGLVCRLQASGTVFYVGKVVLCIDFIIFCLRLMAIFTISRTLGPKIIIVRRMMMDLFFFMFLLSIWVVAYGVAKQGILIHNEDRLNWIIRGAVYEPYLIIFGNVPNNIDNTQFDLGTCSVNGSDPLKPKCPVLNDDNMPAFPEWLTIIMLCVYLLFANILLLNLLIAIFNYTFQEVQDNTDTIWKFQRYELIKEYHSRPALPPPFILLSHIVLFIKGVLLRNSPQRHKHFRQELEQTEEEELLSWEAYMKDNYLASTRQDESQSVEHRIQDTAEKVGVMSELLEREQEMVSATMSKRLARLEEQVSESTKALRWIVDALKSQGCKSKMQPPLMTGKSSDRDDGESSGQETDEESAPHTFARQLQYPSSTIKRFPVPEEKVPWEVNFTLYHPPVYNQQKSSDSDSAVLDKYRNPGGRTGIQGKGALKSLGPNHIVHPIITRWQDAKHEVLDFLAVWEEAEKQWALPGGPAKPDECLAQTLERILGKKLQDKTKSNLDAGEQVHKGYVDDSRNTDNAWIETTIITLHCDTNTPLMADLNRIVESSPSSRQPLQWQEVSSAACVCPYQREALRQIAQSAQVRARGSDVCAHETRIKPSGLDRWTVERSSSELNGAKKRRDTLRSAVEASREMSLNFSGGVS</sequence>
<evidence type="ECO:0000313" key="24">
    <source>
        <dbReference type="Proteomes" id="UP001187343"/>
    </source>
</evidence>
<evidence type="ECO:0000256" key="18">
    <source>
        <dbReference type="ARBA" id="ARBA00070987"/>
    </source>
</evidence>
<dbReference type="InterPro" id="IPR013783">
    <property type="entry name" value="Ig-like_fold"/>
</dbReference>
<comment type="similarity">
    <text evidence="2">Belongs to the transient receptor (TC 1.A.4) family. LTrpC subfamily. TRPM2 sub-subfamily.</text>
</comment>
<proteinExistence type="inferred from homology"/>
<feature type="compositionally biased region" description="Acidic residues" evidence="19">
    <location>
        <begin position="176"/>
        <end position="186"/>
    </location>
</feature>
<keyword evidence="8 20" id="KW-0812">Transmembrane</keyword>
<dbReference type="InterPro" id="IPR036179">
    <property type="entry name" value="Ig-like_dom_sf"/>
</dbReference>
<feature type="transmembrane region" description="Helical" evidence="20">
    <location>
        <begin position="1690"/>
        <end position="1712"/>
    </location>
</feature>
<feature type="compositionally biased region" description="Acidic residues" evidence="19">
    <location>
        <begin position="2044"/>
        <end position="2056"/>
    </location>
</feature>
<evidence type="ECO:0000256" key="9">
    <source>
        <dbReference type="ARBA" id="ARBA00022723"/>
    </source>
</evidence>
<feature type="domain" description="Ig-like" evidence="22">
    <location>
        <begin position="300"/>
        <end position="375"/>
    </location>
</feature>
<gene>
    <name evidence="23" type="ORF">Q8A67_006466</name>
</gene>
<evidence type="ECO:0000256" key="19">
    <source>
        <dbReference type="SAM" id="MobiDB-lite"/>
    </source>
</evidence>
<dbReference type="SUPFAM" id="SSF48726">
    <property type="entry name" value="Immunoglobulin"/>
    <property type="match status" value="2"/>
</dbReference>
<keyword evidence="5" id="KW-1003">Cell membrane</keyword>
<dbReference type="InterPro" id="IPR057366">
    <property type="entry name" value="TRPM-like"/>
</dbReference>
<evidence type="ECO:0000256" key="12">
    <source>
        <dbReference type="ARBA" id="ARBA00023065"/>
    </source>
</evidence>
<dbReference type="InterPro" id="IPR041491">
    <property type="entry name" value="TRPM_SLOG"/>
</dbReference>
<evidence type="ECO:0000256" key="20">
    <source>
        <dbReference type="SAM" id="Phobius"/>
    </source>
</evidence>
<keyword evidence="11 20" id="KW-1133">Transmembrane helix</keyword>
<evidence type="ECO:0000256" key="2">
    <source>
        <dbReference type="ARBA" id="ARBA00009501"/>
    </source>
</evidence>
<dbReference type="PROSITE" id="PS50104">
    <property type="entry name" value="TIR"/>
    <property type="match status" value="1"/>
</dbReference>
<evidence type="ECO:0000313" key="23">
    <source>
        <dbReference type="EMBL" id="KAK2904667.1"/>
    </source>
</evidence>
<dbReference type="SUPFAM" id="SSF52200">
    <property type="entry name" value="Toll/Interleukin receptor TIR domain"/>
    <property type="match status" value="1"/>
</dbReference>
<feature type="region of interest" description="Disordered" evidence="19">
    <location>
        <begin position="1579"/>
        <end position="1601"/>
    </location>
</feature>
<dbReference type="InterPro" id="IPR000157">
    <property type="entry name" value="TIR_dom"/>
</dbReference>
<evidence type="ECO:0000256" key="7">
    <source>
        <dbReference type="ARBA" id="ARBA00022673"/>
    </source>
</evidence>
<feature type="transmembrane region" description="Helical" evidence="20">
    <location>
        <begin position="599"/>
        <end position="628"/>
    </location>
</feature>
<feature type="domain" description="Ig-like" evidence="22">
    <location>
        <begin position="411"/>
        <end position="461"/>
    </location>
</feature>
<feature type="region of interest" description="Disordered" evidence="19">
    <location>
        <begin position="1"/>
        <end position="22"/>
    </location>
</feature>
<evidence type="ECO:0000256" key="13">
    <source>
        <dbReference type="ARBA" id="ARBA00023136"/>
    </source>
</evidence>
<name>A0AA88Q279_9TELE</name>
<dbReference type="Proteomes" id="UP001187343">
    <property type="component" value="Unassembled WGS sequence"/>
</dbReference>
<feature type="transmembrane region" description="Helical" evidence="20">
    <location>
        <begin position="1847"/>
        <end position="1872"/>
    </location>
</feature>
<dbReference type="InterPro" id="IPR007110">
    <property type="entry name" value="Ig-like_dom"/>
</dbReference>
<dbReference type="InterPro" id="IPR015797">
    <property type="entry name" value="NUDIX_hydrolase-like_dom_sf"/>
</dbReference>
<keyword evidence="14" id="KW-1015">Disulfide bond</keyword>
<keyword evidence="10" id="KW-0106">Calcium</keyword>
<dbReference type="Gene3D" id="3.90.79.10">
    <property type="entry name" value="Nucleoside Triphosphate Pyrophosphohydrolase"/>
    <property type="match status" value="1"/>
</dbReference>
<dbReference type="Pfam" id="PF25508">
    <property type="entry name" value="TRPM2"/>
    <property type="match status" value="1"/>
</dbReference>
<keyword evidence="9" id="KW-0479">Metal-binding</keyword>
<dbReference type="Pfam" id="PF01582">
    <property type="entry name" value="TIR"/>
    <property type="match status" value="1"/>
</dbReference>
<feature type="transmembrane region" description="Helical" evidence="20">
    <location>
        <begin position="1718"/>
        <end position="1739"/>
    </location>
</feature>
<evidence type="ECO:0000256" key="11">
    <source>
        <dbReference type="ARBA" id="ARBA00022989"/>
    </source>
</evidence>
<feature type="transmembrane region" description="Helical" evidence="20">
    <location>
        <begin position="1622"/>
        <end position="1642"/>
    </location>
</feature>
<keyword evidence="7" id="KW-0107">Calcium channel</keyword>
<evidence type="ECO:0000256" key="3">
    <source>
        <dbReference type="ARBA" id="ARBA00009752"/>
    </source>
</evidence>
<dbReference type="Gene3D" id="2.60.40.10">
    <property type="entry name" value="Immunoglobulins"/>
    <property type="match status" value="3"/>
</dbReference>
<dbReference type="PANTHER" id="PTHR13800">
    <property type="entry name" value="TRANSIENT RECEPTOR POTENTIAL CATION CHANNEL, SUBFAMILY M, MEMBER 6"/>
    <property type="match status" value="1"/>
</dbReference>
<evidence type="ECO:0000256" key="16">
    <source>
        <dbReference type="ARBA" id="ARBA00036239"/>
    </source>
</evidence>
<comment type="catalytic activity">
    <reaction evidence="16">
        <text>Na(+)(in) = Na(+)(out)</text>
        <dbReference type="Rhea" id="RHEA:34963"/>
        <dbReference type="ChEBI" id="CHEBI:29101"/>
    </reaction>
</comment>
<evidence type="ECO:0000256" key="8">
    <source>
        <dbReference type="ARBA" id="ARBA00022692"/>
    </source>
</evidence>